<evidence type="ECO:0000256" key="5">
    <source>
        <dbReference type="ARBA" id="ARBA00023002"/>
    </source>
</evidence>
<comment type="cofactor">
    <cofactor evidence="1">
        <name>FAD</name>
        <dbReference type="ChEBI" id="CHEBI:57692"/>
    </cofactor>
</comment>
<gene>
    <name evidence="7" type="ORF">FDO65_20940</name>
</gene>
<keyword evidence="3" id="KW-0285">Flavoprotein</keyword>
<dbReference type="InterPro" id="IPR016169">
    <property type="entry name" value="FAD-bd_PCMH_sub2"/>
</dbReference>
<comment type="similarity">
    <text evidence="2">Belongs to the oxygen-dependent FAD-linked oxidoreductase family.</text>
</comment>
<evidence type="ECO:0000313" key="7">
    <source>
        <dbReference type="EMBL" id="TKV56421.1"/>
    </source>
</evidence>
<comment type="caution">
    <text evidence="7">The sequence shown here is derived from an EMBL/GenBank/DDBJ whole genome shotgun (WGS) entry which is preliminary data.</text>
</comment>
<dbReference type="Proteomes" id="UP000306985">
    <property type="component" value="Unassembled WGS sequence"/>
</dbReference>
<dbReference type="GO" id="GO:0071949">
    <property type="term" value="F:FAD binding"/>
    <property type="evidence" value="ECO:0007669"/>
    <property type="project" value="InterPro"/>
</dbReference>
<dbReference type="Pfam" id="PF01565">
    <property type="entry name" value="FAD_binding_4"/>
    <property type="match status" value="1"/>
</dbReference>
<evidence type="ECO:0000313" key="8">
    <source>
        <dbReference type="Proteomes" id="UP000306985"/>
    </source>
</evidence>
<proteinExistence type="inferred from homology"/>
<dbReference type="Gene3D" id="3.40.462.20">
    <property type="match status" value="1"/>
</dbReference>
<name>A0A4U6Q960_9ACTN</name>
<protein>
    <submittedName>
        <fullName evidence="7">FAD-binding oxidoreductase</fullName>
    </submittedName>
</protein>
<keyword evidence="8" id="KW-1185">Reference proteome</keyword>
<dbReference type="OrthoDB" id="545125at2"/>
<dbReference type="InterPro" id="IPR016166">
    <property type="entry name" value="FAD-bd_PCMH"/>
</dbReference>
<dbReference type="PANTHER" id="PTHR42973:SF39">
    <property type="entry name" value="FAD-BINDING PCMH-TYPE DOMAIN-CONTAINING PROTEIN"/>
    <property type="match status" value="1"/>
</dbReference>
<organism evidence="7 8">
    <name type="scientific">Nakamurella flava</name>
    <dbReference type="NCBI Taxonomy" id="2576308"/>
    <lineage>
        <taxon>Bacteria</taxon>
        <taxon>Bacillati</taxon>
        <taxon>Actinomycetota</taxon>
        <taxon>Actinomycetes</taxon>
        <taxon>Nakamurellales</taxon>
        <taxon>Nakamurellaceae</taxon>
        <taxon>Nakamurella</taxon>
    </lineage>
</organism>
<dbReference type="GO" id="GO:0016491">
    <property type="term" value="F:oxidoreductase activity"/>
    <property type="evidence" value="ECO:0007669"/>
    <property type="project" value="UniProtKB-KW"/>
</dbReference>
<dbReference type="InterPro" id="IPR050416">
    <property type="entry name" value="FAD-linked_Oxidoreductase"/>
</dbReference>
<reference evidence="7 8" key="1">
    <citation type="submission" date="2019-05" db="EMBL/GenBank/DDBJ databases">
        <title>Nakamurella sp. N5BH11, whole genome shotgun sequence.</title>
        <authorList>
            <person name="Tuo L."/>
        </authorList>
    </citation>
    <scope>NUCLEOTIDE SEQUENCE [LARGE SCALE GENOMIC DNA]</scope>
    <source>
        <strain evidence="7 8">N5BH11</strain>
    </source>
</reference>
<evidence type="ECO:0000256" key="1">
    <source>
        <dbReference type="ARBA" id="ARBA00001974"/>
    </source>
</evidence>
<dbReference type="InterPro" id="IPR016167">
    <property type="entry name" value="FAD-bd_PCMH_sub1"/>
</dbReference>
<dbReference type="InterPro" id="IPR036318">
    <property type="entry name" value="FAD-bd_PCMH-like_sf"/>
</dbReference>
<dbReference type="PANTHER" id="PTHR42973">
    <property type="entry name" value="BINDING OXIDOREDUCTASE, PUTATIVE (AFU_ORTHOLOGUE AFUA_1G17690)-RELATED"/>
    <property type="match status" value="1"/>
</dbReference>
<evidence type="ECO:0000256" key="3">
    <source>
        <dbReference type="ARBA" id="ARBA00022630"/>
    </source>
</evidence>
<sequence length="478" mass="49843">MPLEDAHVTALATELGDIVARPGDPAYTDALGRIFFPDAARRHPSCVVRPRDARDVSAVLRIAGRTGGRVTVRGGGLSSTCVEDGAVLLDLSAHLTGVDVRDEGRAVVVQGGCRVGAVLTALAPTGRVLPVGIVGHAGLGLATRGGVGYLTRSRGLTLDHLTAVELVTPDGRTHDLSSASQGEDADLWWAVRGCAPAFGVVTAATFRTVEQGPMWVERLVFGLDGTDGAAALAAYFAVAPQCPREVTMGAVLGYSELAPGTPLLLVYTACAEPGAVDAARALDDEVQAATSALLLHRSERSGRYLAGLPEFAPPGADGADPSPIPLPEPGEVRGGFYGKSVFTGPTLDDAVADQLLAALRDAPTRACRIDFQHTGGALGDVADDATAFHGRSGEWNIPLNAIWDSPDQREAAQNWARRTVRLLDDHTVGVYSVEVRPGFLETPDEIVAAYGANLPRLRRLQGLIDPAGVLAYPLAGAS</sequence>
<dbReference type="Gene3D" id="3.30.43.10">
    <property type="entry name" value="Uridine Diphospho-n-acetylenolpyruvylglucosamine Reductase, domain 2"/>
    <property type="match status" value="1"/>
</dbReference>
<feature type="domain" description="FAD-binding PCMH-type" evidence="6">
    <location>
        <begin position="40"/>
        <end position="211"/>
    </location>
</feature>
<dbReference type="SUPFAM" id="SSF56176">
    <property type="entry name" value="FAD-binding/transporter-associated domain-like"/>
    <property type="match status" value="1"/>
</dbReference>
<keyword evidence="4" id="KW-0274">FAD</keyword>
<evidence type="ECO:0000256" key="2">
    <source>
        <dbReference type="ARBA" id="ARBA00005466"/>
    </source>
</evidence>
<dbReference type="PROSITE" id="PS51387">
    <property type="entry name" value="FAD_PCMH"/>
    <property type="match status" value="1"/>
</dbReference>
<dbReference type="Gene3D" id="3.30.465.10">
    <property type="match status" value="1"/>
</dbReference>
<evidence type="ECO:0000259" key="6">
    <source>
        <dbReference type="PROSITE" id="PS51387"/>
    </source>
</evidence>
<dbReference type="InterPro" id="IPR006094">
    <property type="entry name" value="Oxid_FAD_bind_N"/>
</dbReference>
<dbReference type="AlphaFoldDB" id="A0A4U6Q960"/>
<evidence type="ECO:0000256" key="4">
    <source>
        <dbReference type="ARBA" id="ARBA00022827"/>
    </source>
</evidence>
<dbReference type="EMBL" id="SZZH01000007">
    <property type="protein sequence ID" value="TKV56421.1"/>
    <property type="molecule type" value="Genomic_DNA"/>
</dbReference>
<accession>A0A4U6Q960</accession>
<dbReference type="RefSeq" id="WP_137451690.1">
    <property type="nucleotide sequence ID" value="NZ_SZZH01000007.1"/>
</dbReference>
<keyword evidence="5" id="KW-0560">Oxidoreductase</keyword>